<feature type="transmembrane region" description="Helical" evidence="1">
    <location>
        <begin position="197"/>
        <end position="218"/>
    </location>
</feature>
<keyword evidence="1" id="KW-0812">Transmembrane</keyword>
<proteinExistence type="predicted"/>
<evidence type="ECO:0000313" key="3">
    <source>
        <dbReference type="Proteomes" id="UP000626109"/>
    </source>
</evidence>
<name>A0A813J552_POLGL</name>
<keyword evidence="1" id="KW-1133">Transmembrane helix</keyword>
<evidence type="ECO:0000313" key="2">
    <source>
        <dbReference type="EMBL" id="CAE8665891.1"/>
    </source>
</evidence>
<organism evidence="2 3">
    <name type="scientific">Polarella glacialis</name>
    <name type="common">Dinoflagellate</name>
    <dbReference type="NCBI Taxonomy" id="89957"/>
    <lineage>
        <taxon>Eukaryota</taxon>
        <taxon>Sar</taxon>
        <taxon>Alveolata</taxon>
        <taxon>Dinophyceae</taxon>
        <taxon>Suessiales</taxon>
        <taxon>Suessiaceae</taxon>
        <taxon>Polarella</taxon>
    </lineage>
</organism>
<evidence type="ECO:0000256" key="1">
    <source>
        <dbReference type="SAM" id="Phobius"/>
    </source>
</evidence>
<reference evidence="2" key="1">
    <citation type="submission" date="2021-02" db="EMBL/GenBank/DDBJ databases">
        <authorList>
            <person name="Dougan E. K."/>
            <person name="Rhodes N."/>
            <person name="Thang M."/>
            <person name="Chan C."/>
        </authorList>
    </citation>
    <scope>NUCLEOTIDE SEQUENCE</scope>
</reference>
<keyword evidence="1" id="KW-0472">Membrane</keyword>
<accession>A0A813J552</accession>
<comment type="caution">
    <text evidence="2">The sequence shown here is derived from an EMBL/GenBank/DDBJ whole genome shotgun (WGS) entry which is preliminary data.</text>
</comment>
<dbReference type="Proteomes" id="UP000626109">
    <property type="component" value="Unassembled WGS sequence"/>
</dbReference>
<dbReference type="AlphaFoldDB" id="A0A813J552"/>
<gene>
    <name evidence="2" type="ORF">PGLA2088_LOCUS16061</name>
</gene>
<sequence>MTYILQLFGMERSLWVVAFGAASVTGNISAYFTGRWLKKKASSYKVLSLVIKLRLVNVFSTVIMFSLPLLMLGSGPLAKTNNGLTAMRWLFLLWAGSNRICLAPFGLWRMGAQCWVVDEDVHANREDGSKREAAFISVLTAAQNFGRASGSAVVFLSYGLTGLQPINCETICNRQDNNINNNNCETISNSQDYYGHLALFVWITCCCPSLLIELLVALMRTVKKVKKITKILLMLLCF</sequence>
<dbReference type="EMBL" id="CAJNNW010020220">
    <property type="protein sequence ID" value="CAE8665891.1"/>
    <property type="molecule type" value="Genomic_DNA"/>
</dbReference>
<feature type="transmembrane region" description="Helical" evidence="1">
    <location>
        <begin position="12"/>
        <end position="34"/>
    </location>
</feature>
<feature type="transmembrane region" description="Helical" evidence="1">
    <location>
        <begin position="55"/>
        <end position="78"/>
    </location>
</feature>
<protein>
    <submittedName>
        <fullName evidence="2">Uncharacterized protein</fullName>
    </submittedName>
</protein>